<evidence type="ECO:0008006" key="11">
    <source>
        <dbReference type="Google" id="ProtNLM"/>
    </source>
</evidence>
<dbReference type="PANTHER" id="PTHR33228">
    <property type="entry name" value="PROTEIN GLUTAMINE DUMPER 4-RELATED"/>
    <property type="match status" value="1"/>
</dbReference>
<name>A0A7J6V543_THATH</name>
<evidence type="ECO:0000256" key="7">
    <source>
        <dbReference type="ARBA" id="ARBA00023136"/>
    </source>
</evidence>
<evidence type="ECO:0000256" key="3">
    <source>
        <dbReference type="ARBA" id="ARBA00022448"/>
    </source>
</evidence>
<keyword evidence="3" id="KW-0813">Transport</keyword>
<proteinExistence type="inferred from homology"/>
<evidence type="ECO:0000256" key="8">
    <source>
        <dbReference type="SAM" id="Phobius"/>
    </source>
</evidence>
<dbReference type="GO" id="GO:0016020">
    <property type="term" value="C:membrane"/>
    <property type="evidence" value="ECO:0007669"/>
    <property type="project" value="UniProtKB-SubCell"/>
</dbReference>
<keyword evidence="6 8" id="KW-1133">Transmembrane helix</keyword>
<sequence>MSSATSHADLANSPIIYLFGGLAAILGLIASSLIILICTNRKVSTISESDAIEKAPKLSLPTPEMEPKIVVIMAGDYMPTFLAKPISSTQHHQHRGRVGSDSRKNLNSYGYYEMNLPGNFFVKKPYAANINEEGTVTEVTKLAMSSLHSYNELPEWEV</sequence>
<comment type="subcellular location">
    <subcellularLocation>
        <location evidence="1">Membrane</location>
        <topology evidence="1">Single-pass membrane protein</topology>
    </subcellularLocation>
</comment>
<keyword evidence="5" id="KW-0029">Amino-acid transport</keyword>
<dbReference type="GO" id="GO:0006865">
    <property type="term" value="P:amino acid transport"/>
    <property type="evidence" value="ECO:0007669"/>
    <property type="project" value="UniProtKB-KW"/>
</dbReference>
<evidence type="ECO:0000256" key="1">
    <source>
        <dbReference type="ARBA" id="ARBA00004167"/>
    </source>
</evidence>
<dbReference type="OrthoDB" id="770444at2759"/>
<dbReference type="GO" id="GO:0080143">
    <property type="term" value="P:regulation of amino acid export"/>
    <property type="evidence" value="ECO:0007669"/>
    <property type="project" value="InterPro"/>
</dbReference>
<keyword evidence="10" id="KW-1185">Reference proteome</keyword>
<keyword evidence="4 8" id="KW-0812">Transmembrane</keyword>
<protein>
    <recommendedName>
        <fullName evidence="11">Glutamine dumper</fullName>
    </recommendedName>
</protein>
<evidence type="ECO:0000313" key="10">
    <source>
        <dbReference type="Proteomes" id="UP000554482"/>
    </source>
</evidence>
<feature type="non-terminal residue" evidence="9">
    <location>
        <position position="1"/>
    </location>
</feature>
<accession>A0A7J6V543</accession>
<evidence type="ECO:0000256" key="4">
    <source>
        <dbReference type="ARBA" id="ARBA00022692"/>
    </source>
</evidence>
<comment type="similarity">
    <text evidence="2">Belongs to the GLUTAMINE DUMPER 1 (TC 9.B.60) family.</text>
</comment>
<gene>
    <name evidence="9" type="ORF">FRX31_030487</name>
</gene>
<dbReference type="InterPro" id="IPR040359">
    <property type="entry name" value="GDU"/>
</dbReference>
<evidence type="ECO:0000256" key="6">
    <source>
        <dbReference type="ARBA" id="ARBA00022989"/>
    </source>
</evidence>
<feature type="transmembrane region" description="Helical" evidence="8">
    <location>
        <begin position="15"/>
        <end position="38"/>
    </location>
</feature>
<dbReference type="EMBL" id="JABWDY010038122">
    <property type="protein sequence ID" value="KAF5179927.1"/>
    <property type="molecule type" value="Genomic_DNA"/>
</dbReference>
<evidence type="ECO:0000313" key="9">
    <source>
        <dbReference type="EMBL" id="KAF5179927.1"/>
    </source>
</evidence>
<evidence type="ECO:0000256" key="2">
    <source>
        <dbReference type="ARBA" id="ARBA00009977"/>
    </source>
</evidence>
<keyword evidence="7 8" id="KW-0472">Membrane</keyword>
<dbReference type="AlphaFoldDB" id="A0A7J6V543"/>
<dbReference type="PANTHER" id="PTHR33228:SF76">
    <property type="entry name" value="PROTEIN GLUTAMINE DUMPER 7"/>
    <property type="match status" value="1"/>
</dbReference>
<organism evidence="9 10">
    <name type="scientific">Thalictrum thalictroides</name>
    <name type="common">Rue-anemone</name>
    <name type="synonym">Anemone thalictroides</name>
    <dbReference type="NCBI Taxonomy" id="46969"/>
    <lineage>
        <taxon>Eukaryota</taxon>
        <taxon>Viridiplantae</taxon>
        <taxon>Streptophyta</taxon>
        <taxon>Embryophyta</taxon>
        <taxon>Tracheophyta</taxon>
        <taxon>Spermatophyta</taxon>
        <taxon>Magnoliopsida</taxon>
        <taxon>Ranunculales</taxon>
        <taxon>Ranunculaceae</taxon>
        <taxon>Thalictroideae</taxon>
        <taxon>Thalictrum</taxon>
    </lineage>
</organism>
<evidence type="ECO:0000256" key="5">
    <source>
        <dbReference type="ARBA" id="ARBA00022970"/>
    </source>
</evidence>
<dbReference type="Proteomes" id="UP000554482">
    <property type="component" value="Unassembled WGS sequence"/>
</dbReference>
<comment type="caution">
    <text evidence="9">The sequence shown here is derived from an EMBL/GenBank/DDBJ whole genome shotgun (WGS) entry which is preliminary data.</text>
</comment>
<reference evidence="9 10" key="1">
    <citation type="submission" date="2020-06" db="EMBL/GenBank/DDBJ databases">
        <title>Transcriptomic and genomic resources for Thalictrum thalictroides and T. hernandezii: Facilitating candidate gene discovery in an emerging model plant lineage.</title>
        <authorList>
            <person name="Arias T."/>
            <person name="Riano-Pachon D.M."/>
            <person name="Di Stilio V.S."/>
        </authorList>
    </citation>
    <scope>NUCLEOTIDE SEQUENCE [LARGE SCALE GENOMIC DNA]</scope>
    <source>
        <strain evidence="10">cv. WT478/WT964</strain>
        <tissue evidence="9">Leaves</tissue>
    </source>
</reference>